<sequence length="290" mass="33372">MGLRRRIKEWKKKKRGKETVQLQVGNYKLFANGLHPIQDYLTVFKYYSRNLPRIAKYIEVKYPNYAIVDVGANIGDTIALLRSVDVNQQVYLIEGEPSYFQLLQRNLVQFTKAKSIETFLGEENTVQEGAIESNEGTARVNPNAGKQITIKKLDDVAVENNFDTVKLLKVDTDGFDFKILRGAFDLIRKDKPVLFFEYDAVYLKEQNEHGTQTLTDLHGLGYSKAIYYDNYGKMLISTTLDNQQQLEQLHTYMGNRDAAFPYYDVCLFHADDDALADEVIAKEMAFYKPQ</sequence>
<keyword evidence="2" id="KW-0489">Methyltransferase</keyword>
<dbReference type="InterPro" id="IPR052514">
    <property type="entry name" value="SAM-dependent_MTase"/>
</dbReference>
<feature type="domain" description="Methyltransferase FkbM" evidence="1">
    <location>
        <begin position="69"/>
        <end position="222"/>
    </location>
</feature>
<dbReference type="Proteomes" id="UP000505355">
    <property type="component" value="Chromosome"/>
</dbReference>
<dbReference type="NCBIfam" id="TIGR01444">
    <property type="entry name" value="fkbM_fam"/>
    <property type="match status" value="1"/>
</dbReference>
<dbReference type="GO" id="GO:0032259">
    <property type="term" value="P:methylation"/>
    <property type="evidence" value="ECO:0007669"/>
    <property type="project" value="UniProtKB-KW"/>
</dbReference>
<keyword evidence="2" id="KW-0808">Transferase</keyword>
<dbReference type="PANTHER" id="PTHR34203">
    <property type="entry name" value="METHYLTRANSFERASE, FKBM FAMILY PROTEIN"/>
    <property type="match status" value="1"/>
</dbReference>
<dbReference type="EMBL" id="CP054139">
    <property type="protein sequence ID" value="QKJ31426.1"/>
    <property type="molecule type" value="Genomic_DNA"/>
</dbReference>
<dbReference type="InterPro" id="IPR029063">
    <property type="entry name" value="SAM-dependent_MTases_sf"/>
</dbReference>
<evidence type="ECO:0000259" key="1">
    <source>
        <dbReference type="Pfam" id="PF05050"/>
    </source>
</evidence>
<keyword evidence="3" id="KW-1185">Reference proteome</keyword>
<gene>
    <name evidence="2" type="ORF">HQ865_17190</name>
</gene>
<reference evidence="2 3" key="1">
    <citation type="submission" date="2020-05" db="EMBL/GenBank/DDBJ databases">
        <title>Mucilaginibacter mali sp. nov.</title>
        <authorList>
            <person name="Kim H.S."/>
            <person name="Lee K.C."/>
            <person name="Suh M.K."/>
            <person name="Kim J.-S."/>
            <person name="Han K.-I."/>
            <person name="Eom M.K."/>
            <person name="Shin Y.K."/>
            <person name="Lee J.-S."/>
        </authorList>
    </citation>
    <scope>NUCLEOTIDE SEQUENCE [LARGE SCALE GENOMIC DNA]</scope>
    <source>
        <strain evidence="2 3">G2-14</strain>
    </source>
</reference>
<name>A0A7D4Q2L5_9SPHI</name>
<dbReference type="KEGG" id="mmab:HQ865_17190"/>
<protein>
    <submittedName>
        <fullName evidence="2">FkbM family methyltransferase</fullName>
    </submittedName>
</protein>
<dbReference type="InterPro" id="IPR006342">
    <property type="entry name" value="FkbM_mtfrase"/>
</dbReference>
<dbReference type="PANTHER" id="PTHR34203:SF15">
    <property type="entry name" value="SLL1173 PROTEIN"/>
    <property type="match status" value="1"/>
</dbReference>
<dbReference type="AlphaFoldDB" id="A0A7D4Q2L5"/>
<dbReference type="RefSeq" id="WP_173416086.1">
    <property type="nucleotide sequence ID" value="NZ_CP054139.1"/>
</dbReference>
<dbReference type="Gene3D" id="3.40.50.150">
    <property type="entry name" value="Vaccinia Virus protein VP39"/>
    <property type="match status" value="1"/>
</dbReference>
<evidence type="ECO:0000313" key="2">
    <source>
        <dbReference type="EMBL" id="QKJ31426.1"/>
    </source>
</evidence>
<accession>A0A7D4Q2L5</accession>
<proteinExistence type="predicted"/>
<organism evidence="2 3">
    <name type="scientific">Mucilaginibacter mali</name>
    <dbReference type="NCBI Taxonomy" id="2740462"/>
    <lineage>
        <taxon>Bacteria</taxon>
        <taxon>Pseudomonadati</taxon>
        <taxon>Bacteroidota</taxon>
        <taxon>Sphingobacteriia</taxon>
        <taxon>Sphingobacteriales</taxon>
        <taxon>Sphingobacteriaceae</taxon>
        <taxon>Mucilaginibacter</taxon>
    </lineage>
</organism>
<dbReference type="SUPFAM" id="SSF53335">
    <property type="entry name" value="S-adenosyl-L-methionine-dependent methyltransferases"/>
    <property type="match status" value="1"/>
</dbReference>
<dbReference type="Pfam" id="PF05050">
    <property type="entry name" value="Methyltransf_21"/>
    <property type="match status" value="1"/>
</dbReference>
<dbReference type="GO" id="GO:0008168">
    <property type="term" value="F:methyltransferase activity"/>
    <property type="evidence" value="ECO:0007669"/>
    <property type="project" value="UniProtKB-KW"/>
</dbReference>
<evidence type="ECO:0000313" key="3">
    <source>
        <dbReference type="Proteomes" id="UP000505355"/>
    </source>
</evidence>